<feature type="non-terminal residue" evidence="3">
    <location>
        <position position="313"/>
    </location>
</feature>
<feature type="signal peptide" evidence="1">
    <location>
        <begin position="1"/>
        <end position="22"/>
    </location>
</feature>
<dbReference type="EMBL" id="JAEQMG010000073">
    <property type="protein sequence ID" value="MBK6088670.1"/>
    <property type="molecule type" value="Genomic_DNA"/>
</dbReference>
<dbReference type="Gene3D" id="3.30.497.10">
    <property type="entry name" value="Antithrombin, subunit I, domain 2"/>
    <property type="match status" value="1"/>
</dbReference>
<accession>A0A934WRP6</accession>
<dbReference type="InterPro" id="IPR023796">
    <property type="entry name" value="Serpin_dom"/>
</dbReference>
<name>A0A934WRP6_9FIRM</name>
<dbReference type="InterPro" id="IPR036186">
    <property type="entry name" value="Serpin_sf"/>
</dbReference>
<evidence type="ECO:0000259" key="2">
    <source>
        <dbReference type="Pfam" id="PF00079"/>
    </source>
</evidence>
<protein>
    <recommendedName>
        <fullName evidence="2">Serpin domain-containing protein</fullName>
    </recommendedName>
</protein>
<feature type="domain" description="Serpin" evidence="2">
    <location>
        <begin position="66"/>
        <end position="192"/>
    </location>
</feature>
<dbReference type="SUPFAM" id="SSF56574">
    <property type="entry name" value="Serpins"/>
    <property type="match status" value="1"/>
</dbReference>
<dbReference type="InterPro" id="IPR042178">
    <property type="entry name" value="Serpin_sf_1"/>
</dbReference>
<evidence type="ECO:0000256" key="1">
    <source>
        <dbReference type="SAM" id="SignalP"/>
    </source>
</evidence>
<dbReference type="Pfam" id="PF00079">
    <property type="entry name" value="Serpin"/>
    <property type="match status" value="1"/>
</dbReference>
<proteinExistence type="predicted"/>
<gene>
    <name evidence="3" type="ORF">JKK62_08410</name>
</gene>
<dbReference type="AlphaFoldDB" id="A0A934WRP6"/>
<evidence type="ECO:0000313" key="3">
    <source>
        <dbReference type="EMBL" id="MBK6088670.1"/>
    </source>
</evidence>
<keyword evidence="4" id="KW-1185">Reference proteome</keyword>
<dbReference type="RefSeq" id="WP_279380616.1">
    <property type="nucleotide sequence ID" value="NZ_JAEQMG010000073.1"/>
</dbReference>
<keyword evidence="1" id="KW-0732">Signal</keyword>
<sequence length="313" mass="33622">MKKLTAIISAALCVCLAACSSAGGFPDSEILSNGVKRSKDTSATFNYSDGCREAPSSYNSFANTVTGFSLKLLRNSYDGKAVSLTPASAAVQLGLLANGAKGDSRSEILLALGGELDLDSYNTCSSYFKSRMENVGRIARARETGKKDGTKTLTLGGALFINDKSDIKTAFLQANADFYGDDIIRYDFSSGADKLTDYLGDKITLSGDESVASYSELNLSDVWLNQSLEAEELSMQSGNARGIVKYTANNPLKALFIMPDGDFDSYVRNFDSVEYSKLLDSVDFTKRQAAVIPPFQTEAQTAELSSVLQKIGL</sequence>
<dbReference type="Proteomes" id="UP000633365">
    <property type="component" value="Unassembled WGS sequence"/>
</dbReference>
<feature type="chain" id="PRO_5037106633" description="Serpin domain-containing protein" evidence="1">
    <location>
        <begin position="23"/>
        <end position="313"/>
    </location>
</feature>
<comment type="caution">
    <text evidence="3">The sequence shown here is derived from an EMBL/GenBank/DDBJ whole genome shotgun (WGS) entry which is preliminary data.</text>
</comment>
<organism evidence="3 4">
    <name type="scientific">Ruminococcus difficilis</name>
    <dbReference type="NCBI Taxonomy" id="2763069"/>
    <lineage>
        <taxon>Bacteria</taxon>
        <taxon>Bacillati</taxon>
        <taxon>Bacillota</taxon>
        <taxon>Clostridia</taxon>
        <taxon>Eubacteriales</taxon>
        <taxon>Oscillospiraceae</taxon>
        <taxon>Ruminococcus</taxon>
    </lineage>
</organism>
<evidence type="ECO:0000313" key="4">
    <source>
        <dbReference type="Proteomes" id="UP000633365"/>
    </source>
</evidence>
<reference evidence="3" key="1">
    <citation type="submission" date="2021-01" db="EMBL/GenBank/DDBJ databases">
        <title>Genome public.</title>
        <authorList>
            <person name="Liu C."/>
            <person name="Sun Q."/>
        </authorList>
    </citation>
    <scope>NUCLEOTIDE SEQUENCE</scope>
    <source>
        <strain evidence="3">M6</strain>
    </source>
</reference>